<proteinExistence type="predicted"/>
<dbReference type="InterPro" id="IPR011990">
    <property type="entry name" value="TPR-like_helical_dom_sf"/>
</dbReference>
<dbReference type="SUPFAM" id="SSF48452">
    <property type="entry name" value="TPR-like"/>
    <property type="match status" value="2"/>
</dbReference>
<dbReference type="PROSITE" id="PS50005">
    <property type="entry name" value="TPR"/>
    <property type="match status" value="2"/>
</dbReference>
<dbReference type="InterPro" id="IPR024983">
    <property type="entry name" value="CHAT_dom"/>
</dbReference>
<name>A0ABU8YTC9_9CYAN</name>
<dbReference type="RefSeq" id="WP_340541882.1">
    <property type="nucleotide sequence ID" value="NZ_JBBLXS010000420.1"/>
</dbReference>
<accession>A0ABU8YTC9</accession>
<evidence type="ECO:0000313" key="4">
    <source>
        <dbReference type="Proteomes" id="UP001384579"/>
    </source>
</evidence>
<protein>
    <submittedName>
        <fullName evidence="3">CHAT domain-containing protein</fullName>
    </submittedName>
</protein>
<evidence type="ECO:0000313" key="3">
    <source>
        <dbReference type="EMBL" id="MEK0187725.1"/>
    </source>
</evidence>
<keyword evidence="4" id="KW-1185">Reference proteome</keyword>
<dbReference type="EMBL" id="JBBLXS010000420">
    <property type="protein sequence ID" value="MEK0187725.1"/>
    <property type="molecule type" value="Genomic_DNA"/>
</dbReference>
<dbReference type="PANTHER" id="PTHR10098:SF108">
    <property type="entry name" value="TETRATRICOPEPTIDE REPEAT PROTEIN 28"/>
    <property type="match status" value="1"/>
</dbReference>
<comment type="caution">
    <text evidence="3">The sequence shown here is derived from an EMBL/GenBank/DDBJ whole genome shotgun (WGS) entry which is preliminary data.</text>
</comment>
<feature type="domain" description="CHAT" evidence="2">
    <location>
        <begin position="479"/>
        <end position="820"/>
    </location>
</feature>
<feature type="repeat" description="TPR" evidence="1">
    <location>
        <begin position="185"/>
        <end position="218"/>
    </location>
</feature>
<dbReference type="PANTHER" id="PTHR10098">
    <property type="entry name" value="RAPSYN-RELATED"/>
    <property type="match status" value="1"/>
</dbReference>
<gene>
    <name evidence="3" type="ORF">WMG39_23170</name>
</gene>
<dbReference type="Gene3D" id="1.25.40.10">
    <property type="entry name" value="Tetratricopeptide repeat domain"/>
    <property type="match status" value="2"/>
</dbReference>
<dbReference type="SMART" id="SM00028">
    <property type="entry name" value="TPR"/>
    <property type="match status" value="6"/>
</dbReference>
<keyword evidence="1" id="KW-0802">TPR repeat</keyword>
<dbReference type="Proteomes" id="UP001384579">
    <property type="component" value="Unassembled WGS sequence"/>
</dbReference>
<dbReference type="Pfam" id="PF13424">
    <property type="entry name" value="TPR_12"/>
    <property type="match status" value="1"/>
</dbReference>
<evidence type="ECO:0000259" key="2">
    <source>
        <dbReference type="Pfam" id="PF12770"/>
    </source>
</evidence>
<feature type="non-terminal residue" evidence="3">
    <location>
        <position position="1"/>
    </location>
</feature>
<dbReference type="InterPro" id="IPR019734">
    <property type="entry name" value="TPR_rpt"/>
</dbReference>
<feature type="repeat" description="TPR" evidence="1">
    <location>
        <begin position="225"/>
        <end position="258"/>
    </location>
</feature>
<dbReference type="Pfam" id="PF12770">
    <property type="entry name" value="CHAT"/>
    <property type="match status" value="1"/>
</dbReference>
<evidence type="ECO:0000256" key="1">
    <source>
        <dbReference type="PROSITE-ProRule" id="PRU00339"/>
    </source>
</evidence>
<dbReference type="Pfam" id="PF13374">
    <property type="entry name" value="TPR_10"/>
    <property type="match status" value="2"/>
</dbReference>
<organism evidence="3 4">
    <name type="scientific">Microcoleus anatoxicus PTRS2</name>
    <dbReference type="NCBI Taxonomy" id="2705321"/>
    <lineage>
        <taxon>Bacteria</taxon>
        <taxon>Bacillati</taxon>
        <taxon>Cyanobacteriota</taxon>
        <taxon>Cyanophyceae</taxon>
        <taxon>Oscillatoriophycideae</taxon>
        <taxon>Oscillatoriales</taxon>
        <taxon>Microcoleaceae</taxon>
        <taxon>Microcoleus</taxon>
        <taxon>Microcoleus anatoxicus</taxon>
    </lineage>
</organism>
<reference evidence="3 4" key="1">
    <citation type="journal article" date="2020" name="Harmful Algae">
        <title>Molecular and morphological characterization of a novel dihydroanatoxin-a producing Microcoleus species (cyanobacteria) from the Russian River, California, USA.</title>
        <authorList>
            <person name="Conklin K.Y."/>
            <person name="Stancheva R."/>
            <person name="Otten T.G."/>
            <person name="Fadness R."/>
            <person name="Boyer G.L."/>
            <person name="Read B."/>
            <person name="Zhang X."/>
            <person name="Sheath R.G."/>
        </authorList>
    </citation>
    <scope>NUCLEOTIDE SEQUENCE [LARGE SCALE GENOMIC DNA]</scope>
    <source>
        <strain evidence="3 4">PTRS2</strain>
    </source>
</reference>
<sequence>AQTQNNLGNTYLDRIRGDRAENIDRAITCYQAALQVDSREITPQSWADTQMNLGNAYCNRILGETATNIELGIQCYQGALLVYSRETHPLNWAKIQQNLGNAYRDRNAGDRAENLEQAIRSCEATLQVYSQELDPYYWANAQVNLGNAYAHRVKGVREENLKAAIDCYHQALEVNTREALPEDWAMTVANLGAAYEKLGETEKAIAHFNLALEIYTPAAFPSDCLRVGRSLGNIAFTTEKWEKAIEAYSQAIEAVETSRSWISSEQRRQEILESSFRVYANIIQACVNNKQLDKAIEYVERSRSQRLVDLMASHDLYQGESIPPEIQTYLQQYDSLQQQIDSYRSPQLSKIDQEFKNVKISTRSRAALAATNESIAQLEAQKQQVWEQLRRLDPVLAGEIKVAAPNLAHIQQSIDYQTTAILSFYTTYQNTHIFVIKRDRITCHTCLEQDKGLQTWIFERWLLPYVQNKAEWQNSLRSTLSQLAQSLDLKQLIEHHLSGIEELIVVPHLYLHSIPFSALPIDNDQYLGDRFLLRYAPSCQVLEFCHKRPQTKVQLRYGTVEDATEDLPCVSFECSQLAQIYSIPEERRLRGRSQATVSNYRRLVEQVSGLHSSHHAQSRFDNPLESKLFLGDGSITLGQLLTPAWRFPNLEDVFLSCCETNLGLTEITDDVLTLSTGFLCAGARSVIATLWAVDDLATALFSIFYHQYRQQGKSRIVSLQQAQEKLRSLSGQALSEYQQQLIPLLESKFRAAEKAKKAAKESRDREVKNSETYINWYDQYKQHTKVAERLRRTKNQFKDAIEKPLPFSHPSYWAAFTCSGLR</sequence>